<dbReference type="InParanoid" id="A0A0D0DTS1"/>
<evidence type="ECO:0000256" key="1">
    <source>
        <dbReference type="SAM" id="MobiDB-lite"/>
    </source>
</evidence>
<reference evidence="2 3" key="1">
    <citation type="submission" date="2014-04" db="EMBL/GenBank/DDBJ databases">
        <authorList>
            <consortium name="DOE Joint Genome Institute"/>
            <person name="Kuo A."/>
            <person name="Kohler A."/>
            <person name="Jargeat P."/>
            <person name="Nagy L.G."/>
            <person name="Floudas D."/>
            <person name="Copeland A."/>
            <person name="Barry K.W."/>
            <person name="Cichocki N."/>
            <person name="Veneault-Fourrey C."/>
            <person name="LaButti K."/>
            <person name="Lindquist E.A."/>
            <person name="Lipzen A."/>
            <person name="Lundell T."/>
            <person name="Morin E."/>
            <person name="Murat C."/>
            <person name="Sun H."/>
            <person name="Tunlid A."/>
            <person name="Henrissat B."/>
            <person name="Grigoriev I.V."/>
            <person name="Hibbett D.S."/>
            <person name="Martin F."/>
            <person name="Nordberg H.P."/>
            <person name="Cantor M.N."/>
            <person name="Hua S.X."/>
        </authorList>
    </citation>
    <scope>NUCLEOTIDE SEQUENCE [LARGE SCALE GENOMIC DNA]</scope>
    <source>
        <strain evidence="2 3">Ve08.2h10</strain>
    </source>
</reference>
<feature type="non-terminal residue" evidence="2">
    <location>
        <position position="60"/>
    </location>
</feature>
<accession>A0A0D0DTS1</accession>
<dbReference type="Proteomes" id="UP000054538">
    <property type="component" value="Unassembled WGS sequence"/>
</dbReference>
<keyword evidence="3" id="KW-1185">Reference proteome</keyword>
<name>A0A0D0DTS1_9AGAM</name>
<dbReference type="HOGENOM" id="CLU_2948192_0_0_1"/>
<feature type="region of interest" description="Disordered" evidence="1">
    <location>
        <begin position="11"/>
        <end position="37"/>
    </location>
</feature>
<sequence>MVFDSYVHSQVPNGNAYHARDPDATPPSQIGSTHIPHGQMYTRISRVDVIHEVHLPDRRI</sequence>
<organism evidence="2 3">
    <name type="scientific">Paxillus rubicundulus Ve08.2h10</name>
    <dbReference type="NCBI Taxonomy" id="930991"/>
    <lineage>
        <taxon>Eukaryota</taxon>
        <taxon>Fungi</taxon>
        <taxon>Dikarya</taxon>
        <taxon>Basidiomycota</taxon>
        <taxon>Agaricomycotina</taxon>
        <taxon>Agaricomycetes</taxon>
        <taxon>Agaricomycetidae</taxon>
        <taxon>Boletales</taxon>
        <taxon>Paxilineae</taxon>
        <taxon>Paxillaceae</taxon>
        <taxon>Paxillus</taxon>
    </lineage>
</organism>
<reference evidence="3" key="2">
    <citation type="submission" date="2015-01" db="EMBL/GenBank/DDBJ databases">
        <title>Evolutionary Origins and Diversification of the Mycorrhizal Mutualists.</title>
        <authorList>
            <consortium name="DOE Joint Genome Institute"/>
            <consortium name="Mycorrhizal Genomics Consortium"/>
            <person name="Kohler A."/>
            <person name="Kuo A."/>
            <person name="Nagy L.G."/>
            <person name="Floudas D."/>
            <person name="Copeland A."/>
            <person name="Barry K.W."/>
            <person name="Cichocki N."/>
            <person name="Veneault-Fourrey C."/>
            <person name="LaButti K."/>
            <person name="Lindquist E.A."/>
            <person name="Lipzen A."/>
            <person name="Lundell T."/>
            <person name="Morin E."/>
            <person name="Murat C."/>
            <person name="Riley R."/>
            <person name="Ohm R."/>
            <person name="Sun H."/>
            <person name="Tunlid A."/>
            <person name="Henrissat B."/>
            <person name="Grigoriev I.V."/>
            <person name="Hibbett D.S."/>
            <person name="Martin F."/>
        </authorList>
    </citation>
    <scope>NUCLEOTIDE SEQUENCE [LARGE SCALE GENOMIC DNA]</scope>
    <source>
        <strain evidence="3">Ve08.2h10</strain>
    </source>
</reference>
<proteinExistence type="predicted"/>
<evidence type="ECO:0000313" key="3">
    <source>
        <dbReference type="Proteomes" id="UP000054538"/>
    </source>
</evidence>
<dbReference type="EMBL" id="KN825316">
    <property type="protein sequence ID" value="KIK92091.1"/>
    <property type="molecule type" value="Genomic_DNA"/>
</dbReference>
<protein>
    <submittedName>
        <fullName evidence="2">Uncharacterized protein</fullName>
    </submittedName>
</protein>
<dbReference type="AlphaFoldDB" id="A0A0D0DTS1"/>
<gene>
    <name evidence="2" type="ORF">PAXRUDRAFT_830298</name>
</gene>
<evidence type="ECO:0000313" key="2">
    <source>
        <dbReference type="EMBL" id="KIK92091.1"/>
    </source>
</evidence>